<dbReference type="RefSeq" id="WP_169202052.1">
    <property type="nucleotide sequence ID" value="NZ_CP059467.1"/>
</dbReference>
<gene>
    <name evidence="2" type="ORF">GPA24_07390</name>
</gene>
<evidence type="ECO:0000256" key="1">
    <source>
        <dbReference type="SAM" id="MobiDB-lite"/>
    </source>
</evidence>
<dbReference type="Proteomes" id="UP000633943">
    <property type="component" value="Unassembled WGS sequence"/>
</dbReference>
<protein>
    <submittedName>
        <fullName evidence="2">Uncharacterized protein</fullName>
    </submittedName>
</protein>
<dbReference type="EMBL" id="WTVP01000015">
    <property type="protein sequence ID" value="NMG15366.1"/>
    <property type="molecule type" value="Genomic_DNA"/>
</dbReference>
<feature type="compositionally biased region" description="Acidic residues" evidence="1">
    <location>
        <begin position="138"/>
        <end position="147"/>
    </location>
</feature>
<feature type="region of interest" description="Disordered" evidence="1">
    <location>
        <begin position="1"/>
        <end position="23"/>
    </location>
</feature>
<evidence type="ECO:0000313" key="2">
    <source>
        <dbReference type="EMBL" id="NMG15366.1"/>
    </source>
</evidence>
<feature type="region of interest" description="Disordered" evidence="1">
    <location>
        <begin position="130"/>
        <end position="155"/>
    </location>
</feature>
<reference evidence="2 3" key="1">
    <citation type="submission" date="2019-12" db="EMBL/GenBank/DDBJ databases">
        <title>Comparative genomics gives insights into the taxonomy of the Azoarcus-Aromatoleum group and reveals separate origins of nif in the plant-associated Azoarcus and non-plant-associated Aromatoleum sub-groups.</title>
        <authorList>
            <person name="Lafos M."/>
            <person name="Maluk M."/>
            <person name="Batista M."/>
            <person name="Junghare M."/>
            <person name="Carmona M."/>
            <person name="Faoro H."/>
            <person name="Cruz L.M."/>
            <person name="Battistoni F."/>
            <person name="De Souza E."/>
            <person name="Pedrosa F."/>
            <person name="Chen W.-M."/>
            <person name="Poole P.S."/>
            <person name="Dixon R.A."/>
            <person name="James E.K."/>
        </authorList>
    </citation>
    <scope>NUCLEOTIDE SEQUENCE [LARGE SCALE GENOMIC DNA]</scope>
    <source>
        <strain evidence="2 3">PbN1</strain>
    </source>
</reference>
<comment type="caution">
    <text evidence="2">The sequence shown here is derived from an EMBL/GenBank/DDBJ whole genome shotgun (WGS) entry which is preliminary data.</text>
</comment>
<proteinExistence type="predicted"/>
<organism evidence="2 3">
    <name type="scientific">Aromatoleum bremense</name>
    <dbReference type="NCBI Taxonomy" id="76115"/>
    <lineage>
        <taxon>Bacteria</taxon>
        <taxon>Pseudomonadati</taxon>
        <taxon>Pseudomonadota</taxon>
        <taxon>Betaproteobacteria</taxon>
        <taxon>Rhodocyclales</taxon>
        <taxon>Rhodocyclaceae</taxon>
        <taxon>Aromatoleum</taxon>
    </lineage>
</organism>
<accession>A0ABX1NTP7</accession>
<evidence type="ECO:0000313" key="3">
    <source>
        <dbReference type="Proteomes" id="UP000633943"/>
    </source>
</evidence>
<sequence length="155" mass="17382">MKSAADEKRRRAGERESVSGDRPGVDPALWVKWSESAMLEGMKWFDVWLQGTQRFWSVGFRTLGRPVTGKEDLRRASDMPWIPHLEAEVIPLRRKTDQPGAEATRISMRVPMPWPIGGADVISLHAIVGRRSSKDAESQDGEDSAGPDEDRRTQG</sequence>
<name>A0ABX1NTP7_9RHOO</name>
<feature type="compositionally biased region" description="Basic and acidic residues" evidence="1">
    <location>
        <begin position="1"/>
        <end position="19"/>
    </location>
</feature>
<keyword evidence="3" id="KW-1185">Reference proteome</keyword>